<evidence type="ECO:0000256" key="3">
    <source>
        <dbReference type="ARBA" id="ARBA00010676"/>
    </source>
</evidence>
<dbReference type="GO" id="GO:0004504">
    <property type="term" value="F:peptidylglycine monooxygenase activity"/>
    <property type="evidence" value="ECO:0007669"/>
    <property type="project" value="UniProtKB-EC"/>
</dbReference>
<dbReference type="InterPro" id="IPR000720">
    <property type="entry name" value="PHM/PAL"/>
</dbReference>
<keyword evidence="7 20" id="KW-0479">Metal-binding</keyword>
<dbReference type="InterPro" id="IPR024548">
    <property type="entry name" value="Cu2_monoox_C"/>
</dbReference>
<keyword evidence="5" id="KW-0964">Secreted</keyword>
<evidence type="ECO:0000313" key="26">
    <source>
        <dbReference type="Proteomes" id="UP000277928"/>
    </source>
</evidence>
<dbReference type="InterPro" id="IPR014783">
    <property type="entry name" value="Cu2_ascorb_mOase_CS-2"/>
</dbReference>
<evidence type="ECO:0000256" key="4">
    <source>
        <dbReference type="ARBA" id="ARBA00012689"/>
    </source>
</evidence>
<keyword evidence="6" id="KW-0812">Transmembrane</keyword>
<feature type="disulfide bond" evidence="21">
    <location>
        <begin position="267"/>
        <end position="288"/>
    </location>
</feature>
<dbReference type="PANTHER" id="PTHR10680:SF14">
    <property type="entry name" value="PEPTIDYL-GLYCINE ALPHA-AMIDATING MONOOXYGENASE"/>
    <property type="match status" value="1"/>
</dbReference>
<keyword evidence="10" id="KW-1133">Transmembrane helix</keyword>
<evidence type="ECO:0000256" key="15">
    <source>
        <dbReference type="ARBA" id="ARBA00023157"/>
    </source>
</evidence>
<evidence type="ECO:0000256" key="13">
    <source>
        <dbReference type="ARBA" id="ARBA00023033"/>
    </source>
</evidence>
<keyword evidence="8 22" id="KW-0732">Signal</keyword>
<dbReference type="GO" id="GO:0012505">
    <property type="term" value="C:endomembrane system"/>
    <property type="evidence" value="ECO:0007669"/>
    <property type="project" value="UniProtKB-SubCell"/>
</dbReference>
<evidence type="ECO:0000256" key="16">
    <source>
        <dbReference type="ARBA" id="ARBA00023180"/>
    </source>
</evidence>
<dbReference type="Gene3D" id="2.60.120.310">
    <property type="entry name" value="Copper type II, ascorbate-dependent monooxygenase, N-terminal domain"/>
    <property type="match status" value="1"/>
</dbReference>
<evidence type="ECO:0000256" key="5">
    <source>
        <dbReference type="ARBA" id="ARBA00022525"/>
    </source>
</evidence>
<feature type="chain" id="PRO_5018247691" description="peptidylglycine monooxygenase" evidence="22">
    <location>
        <begin position="25"/>
        <end position="329"/>
    </location>
</feature>
<dbReference type="GO" id="GO:0005507">
    <property type="term" value="F:copper ion binding"/>
    <property type="evidence" value="ECO:0007669"/>
    <property type="project" value="InterPro"/>
</dbReference>
<evidence type="ECO:0000256" key="14">
    <source>
        <dbReference type="ARBA" id="ARBA00023136"/>
    </source>
</evidence>
<feature type="binding site" evidence="20">
    <location>
        <position position="287"/>
    </location>
    <ligand>
        <name>Cu(2+)</name>
        <dbReference type="ChEBI" id="CHEBI:29036"/>
        <label>1</label>
        <note>catalytic</note>
    </ligand>
</feature>
<evidence type="ECO:0000256" key="20">
    <source>
        <dbReference type="PIRSR" id="PIRSR600720-2"/>
    </source>
</evidence>
<feature type="binding site" evidence="20">
    <location>
        <position position="213"/>
    </location>
    <ligand>
        <name>Cu(2+)</name>
        <dbReference type="ChEBI" id="CHEBI:29036"/>
        <label>1</label>
        <note>catalytic</note>
    </ligand>
</feature>
<keyword evidence="16" id="KW-0325">Glycoprotein</keyword>
<feature type="binding site" evidence="20">
    <location>
        <position position="71"/>
    </location>
    <ligand>
        <name>Cu(2+)</name>
        <dbReference type="ChEBI" id="CHEBI:29036"/>
        <label>1</label>
        <note>catalytic</note>
    </ligand>
</feature>
<evidence type="ECO:0000256" key="7">
    <source>
        <dbReference type="ARBA" id="ARBA00022723"/>
    </source>
</evidence>
<dbReference type="Proteomes" id="UP000277928">
    <property type="component" value="Unassembled WGS sequence"/>
</dbReference>
<dbReference type="GO" id="GO:0006518">
    <property type="term" value="P:peptide metabolic process"/>
    <property type="evidence" value="ECO:0007669"/>
    <property type="project" value="InterPro"/>
</dbReference>
<dbReference type="PANTHER" id="PTHR10680">
    <property type="entry name" value="PEPTIDYL-GLYCINE ALPHA-AMIDATING MONOOXYGENASE"/>
    <property type="match status" value="1"/>
</dbReference>
<dbReference type="GO" id="GO:0031410">
    <property type="term" value="C:cytoplasmic vesicle"/>
    <property type="evidence" value="ECO:0007669"/>
    <property type="project" value="UniProtKB-SubCell"/>
</dbReference>
<dbReference type="InterPro" id="IPR020611">
    <property type="entry name" value="Cu2_ascorb_mOase_CS-1"/>
</dbReference>
<feature type="binding site" evidence="20">
    <location>
        <position position="211"/>
    </location>
    <ligand>
        <name>Cu(2+)</name>
        <dbReference type="ChEBI" id="CHEBI:29036"/>
        <label>1</label>
        <note>catalytic</note>
    </ligand>
</feature>
<dbReference type="GO" id="GO:0005576">
    <property type="term" value="C:extracellular region"/>
    <property type="evidence" value="ECO:0007669"/>
    <property type="project" value="UniProtKB-SubCell"/>
</dbReference>
<keyword evidence="12 20" id="KW-0186">Copper</keyword>
<dbReference type="InterPro" id="IPR000323">
    <property type="entry name" value="Cu2_ascorb_mOase_N"/>
</dbReference>
<feature type="disulfide bond" evidence="21">
    <location>
        <begin position="45"/>
        <end position="90"/>
    </location>
</feature>
<gene>
    <name evidence="25" type="ORF">NLS_LOCUS1886</name>
</gene>
<keyword evidence="15 21" id="KW-1015">Disulfide bond</keyword>
<dbReference type="Pfam" id="PF01082">
    <property type="entry name" value="Cu2_monooxygen"/>
    <property type="match status" value="1"/>
</dbReference>
<comment type="subcellular location">
    <subcellularLocation>
        <location evidence="1">Cytoplasmic vesicle</location>
    </subcellularLocation>
    <subcellularLocation>
        <location evidence="18">Endomembrane system</location>
        <topology evidence="18">Single-pass membrane protein</topology>
    </subcellularLocation>
    <subcellularLocation>
        <location evidence="2">Secreted</location>
    </subcellularLocation>
</comment>
<feature type="disulfide bond" evidence="21">
    <location>
        <begin position="195"/>
        <end position="307"/>
    </location>
</feature>
<dbReference type="PRINTS" id="PR00790">
    <property type="entry name" value="PAMONOXGNASE"/>
</dbReference>
<proteinExistence type="inferred from homology"/>
<protein>
    <recommendedName>
        <fullName evidence="4">peptidylglycine monooxygenase</fullName>
        <ecNumber evidence="4">1.14.17.3</ecNumber>
    </recommendedName>
</protein>
<evidence type="ECO:0000256" key="1">
    <source>
        <dbReference type="ARBA" id="ARBA00004541"/>
    </source>
</evidence>
<dbReference type="EC" id="1.14.17.3" evidence="4"/>
<accession>A0A3P6SDU3</accession>
<dbReference type="Gene3D" id="2.60.120.230">
    <property type="match status" value="1"/>
</dbReference>
<dbReference type="STRING" id="42156.A0A3P6SDU3"/>
<dbReference type="AlphaFoldDB" id="A0A3P6SDU3"/>
<evidence type="ECO:0000259" key="23">
    <source>
        <dbReference type="Pfam" id="PF01082"/>
    </source>
</evidence>
<keyword evidence="13" id="KW-0503">Monooxygenase</keyword>
<feature type="domain" description="Copper type II ascorbate-dependent monooxygenase N-terminal" evidence="23">
    <location>
        <begin position="35"/>
        <end position="152"/>
    </location>
</feature>
<feature type="disulfide bond" evidence="21">
    <location>
        <begin position="78"/>
        <end position="106"/>
    </location>
</feature>
<evidence type="ECO:0000256" key="8">
    <source>
        <dbReference type="ARBA" id="ARBA00022729"/>
    </source>
</evidence>
<reference evidence="25 26" key="1">
    <citation type="submission" date="2018-08" db="EMBL/GenBank/DDBJ databases">
        <authorList>
            <person name="Laetsch R D."/>
            <person name="Stevens L."/>
            <person name="Kumar S."/>
            <person name="Blaxter L. M."/>
        </authorList>
    </citation>
    <scope>NUCLEOTIDE SEQUENCE [LARGE SCALE GENOMIC DNA]</scope>
</reference>
<evidence type="ECO:0000256" key="6">
    <source>
        <dbReference type="ARBA" id="ARBA00022692"/>
    </source>
</evidence>
<dbReference type="Pfam" id="PF03712">
    <property type="entry name" value="Cu2_monoox_C"/>
    <property type="match status" value="1"/>
</dbReference>
<evidence type="ECO:0000256" key="19">
    <source>
        <dbReference type="ARBA" id="ARBA00048431"/>
    </source>
</evidence>
<dbReference type="InterPro" id="IPR014784">
    <property type="entry name" value="Cu2_ascorb_mOase-like_C"/>
</dbReference>
<evidence type="ECO:0000256" key="12">
    <source>
        <dbReference type="ARBA" id="ARBA00023008"/>
    </source>
</evidence>
<dbReference type="InterPro" id="IPR008977">
    <property type="entry name" value="PHM/PNGase_F_dom_sf"/>
</dbReference>
<dbReference type="OrthoDB" id="10044505at2759"/>
<evidence type="ECO:0000313" key="25">
    <source>
        <dbReference type="EMBL" id="VDK72736.1"/>
    </source>
</evidence>
<comment type="catalytic activity">
    <reaction evidence="19">
        <text>a [peptide]-C-terminal glycine + 2 L-ascorbate + O2 = a [peptide]-C-terminal (2S)-2-hydroxyglycine + 2 monodehydro-L-ascorbate radical + H2O</text>
        <dbReference type="Rhea" id="RHEA:21452"/>
        <dbReference type="Rhea" id="RHEA-COMP:13486"/>
        <dbReference type="Rhea" id="RHEA-COMP:15321"/>
        <dbReference type="ChEBI" id="CHEBI:15377"/>
        <dbReference type="ChEBI" id="CHEBI:15379"/>
        <dbReference type="ChEBI" id="CHEBI:38290"/>
        <dbReference type="ChEBI" id="CHEBI:59513"/>
        <dbReference type="ChEBI" id="CHEBI:137000"/>
        <dbReference type="ChEBI" id="CHEBI:142768"/>
        <dbReference type="EC" id="1.14.17.3"/>
    </reaction>
</comment>
<feature type="binding site" evidence="20">
    <location>
        <position position="147"/>
    </location>
    <ligand>
        <name>Cu(2+)</name>
        <dbReference type="ChEBI" id="CHEBI:29036"/>
        <label>1</label>
        <note>catalytic</note>
    </ligand>
</feature>
<feature type="signal peptide" evidence="22">
    <location>
        <begin position="1"/>
        <end position="24"/>
    </location>
</feature>
<evidence type="ECO:0000256" key="17">
    <source>
        <dbReference type="ARBA" id="ARBA00023329"/>
    </source>
</evidence>
<keyword evidence="26" id="KW-1185">Reference proteome</keyword>
<dbReference type="GO" id="GO:0016020">
    <property type="term" value="C:membrane"/>
    <property type="evidence" value="ECO:0007669"/>
    <property type="project" value="InterPro"/>
</dbReference>
<dbReference type="PROSITE" id="PS00084">
    <property type="entry name" value="CU2_MONOOXYGENASE_1"/>
    <property type="match status" value="1"/>
</dbReference>
<dbReference type="FunFam" id="2.60.120.310:FF:000005">
    <property type="entry name" value="Peptidylglycine alpha-hydroxylating monooxygenase"/>
    <property type="match status" value="1"/>
</dbReference>
<dbReference type="EMBL" id="UYRX01000076">
    <property type="protein sequence ID" value="VDK72736.1"/>
    <property type="molecule type" value="Genomic_DNA"/>
</dbReference>
<evidence type="ECO:0000256" key="11">
    <source>
        <dbReference type="ARBA" id="ARBA00023002"/>
    </source>
</evidence>
<dbReference type="OMA" id="FIHYTTQ"/>
<dbReference type="PROSITE" id="PS00085">
    <property type="entry name" value="CU2_MONOOXYGENASE_2"/>
    <property type="match status" value="1"/>
</dbReference>
<comment type="similarity">
    <text evidence="3">Belongs to the copper type II ascorbate-dependent monooxygenase family.</text>
</comment>
<evidence type="ECO:0000256" key="21">
    <source>
        <dbReference type="PIRSR" id="PIRSR600720-3"/>
    </source>
</evidence>
<comment type="cofactor">
    <cofactor evidence="20">
        <name>Cu(2+)</name>
        <dbReference type="ChEBI" id="CHEBI:29036"/>
    </cofactor>
    <text evidence="20">Binds 2 Cu(2+) ions per subunit.</text>
</comment>
<evidence type="ECO:0000256" key="18">
    <source>
        <dbReference type="ARBA" id="ARBA00037847"/>
    </source>
</evidence>
<keyword evidence="17" id="KW-0968">Cytoplasmic vesicle</keyword>
<name>A0A3P6SDU3_LITSI</name>
<dbReference type="SUPFAM" id="SSF49742">
    <property type="entry name" value="PHM/PNGase F"/>
    <property type="match status" value="2"/>
</dbReference>
<keyword evidence="14" id="KW-0472">Membrane</keyword>
<evidence type="ECO:0000256" key="22">
    <source>
        <dbReference type="SAM" id="SignalP"/>
    </source>
</evidence>
<feature type="binding site" evidence="20">
    <location>
        <position position="72"/>
    </location>
    <ligand>
        <name>Cu(2+)</name>
        <dbReference type="ChEBI" id="CHEBI:29036"/>
        <label>1</label>
        <note>catalytic</note>
    </ligand>
</feature>
<sequence length="329" mass="37044">MLALQCKELLLLLLTIDIYQTTIANEITELRMYGVEIVMKHSYLCTAAPFDSAIEHYIVGFKPHASMQKAHHMLLFGCSQPGSDEAVWDCGDVTTAGPKYRKAPICMDQPSILYAWGRNAPDLYLPEDVGFKVGGNTGIRYLVLQVHYNKPVGHDFSGVSIESTIEPLSKRASTLLMVSGGKLPARKRESFETACVVDEDIEIHPFAFRTHTHGHGEMVSGWVVRQDEYGQDNWELIGERNPLFPQMFQAINKNITIQQGEVIAARCVLNNKEDREITVGPTANDEMCNYYLMYWVLGDRILRDNTCYSPGPPEYHWSSEAGLNNIPKI</sequence>
<keyword evidence="11" id="KW-0560">Oxidoreductase</keyword>
<organism evidence="25 26">
    <name type="scientific">Litomosoides sigmodontis</name>
    <name type="common">Filarial nematode worm</name>
    <dbReference type="NCBI Taxonomy" id="42156"/>
    <lineage>
        <taxon>Eukaryota</taxon>
        <taxon>Metazoa</taxon>
        <taxon>Ecdysozoa</taxon>
        <taxon>Nematoda</taxon>
        <taxon>Chromadorea</taxon>
        <taxon>Rhabditida</taxon>
        <taxon>Spirurina</taxon>
        <taxon>Spiruromorpha</taxon>
        <taxon>Filarioidea</taxon>
        <taxon>Onchocercidae</taxon>
        <taxon>Litomosoides</taxon>
    </lineage>
</organism>
<feature type="domain" description="Copper type II ascorbate-dependent monooxygenase C-terminal" evidence="24">
    <location>
        <begin position="172"/>
        <end position="319"/>
    </location>
</feature>
<dbReference type="InterPro" id="IPR036939">
    <property type="entry name" value="Cu2_ascorb_mOase_N_sf"/>
</dbReference>
<evidence type="ECO:0000256" key="10">
    <source>
        <dbReference type="ARBA" id="ARBA00022989"/>
    </source>
</evidence>
<evidence type="ECO:0000256" key="9">
    <source>
        <dbReference type="ARBA" id="ARBA00022833"/>
    </source>
</evidence>
<evidence type="ECO:0000256" key="2">
    <source>
        <dbReference type="ARBA" id="ARBA00004613"/>
    </source>
</evidence>
<keyword evidence="9" id="KW-0862">Zinc</keyword>
<evidence type="ECO:0000259" key="24">
    <source>
        <dbReference type="Pfam" id="PF03712"/>
    </source>
</evidence>